<reference evidence="3" key="1">
    <citation type="journal article" date="2017" name="Nat. Microbiol.">
        <title>Global analysis of biosynthetic gene clusters reveals vast potential of secondary metabolite production in Penicillium species.</title>
        <authorList>
            <person name="Nielsen J.C."/>
            <person name="Grijseels S."/>
            <person name="Prigent S."/>
            <person name="Ji B."/>
            <person name="Dainat J."/>
            <person name="Nielsen K.F."/>
            <person name="Frisvad J.C."/>
            <person name="Workman M."/>
            <person name="Nielsen J."/>
        </authorList>
    </citation>
    <scope>NUCLEOTIDE SEQUENCE [LARGE SCALE GENOMIC DNA]</scope>
    <source>
        <strain evidence="3">IBT 11843</strain>
    </source>
</reference>
<dbReference type="Proteomes" id="UP000191522">
    <property type="component" value="Unassembled WGS sequence"/>
</dbReference>
<keyword evidence="1" id="KW-0472">Membrane</keyword>
<accession>A0A1V6NUY0</accession>
<gene>
    <name evidence="2" type="ORF">PENDEC_c034G00012</name>
</gene>
<proteinExistence type="predicted"/>
<keyword evidence="3" id="KW-1185">Reference proteome</keyword>
<sequence length="438" mass="49575">MGRHGLWELRWSLLPSDYQSPVFASGSSIMGRQDSQDVESNQESSAWRDWAAVFLWSVLGYLCLIVTVVGYFNPTLLPIDPTALVFNRNISPFFAFSQKSGYFPKPHGVKIVALVPFHYHERTEILDCYLQKNLVRNHGFLDQVVFIPQTADPVSLEWLYSLIKQTPEYAISPPGYNMEWRIAKDNVMYIRIDGDVVFLENHTIPTIVKTKLDNPDSLMVSANVVNEAALASLHSHPGVALPYLPELQHIEQPSRSKSQLSHDWRASSLPQWHGPATFKVQKGFRPPFQGHRWLLPAEAGSDQDPIAGSIYTETGPSLQDWTVSAQQHYSFLHHLEANDLTRYKFPLWTDPTEPISQNFGCFWGDDAEALGDIFDKPEEEDLRKSWSGLNGSRPHVVIDGKGLVSHYSARLGPDGLDSTDLLDRYRAYAHERVCLQTS</sequence>
<evidence type="ECO:0000313" key="2">
    <source>
        <dbReference type="EMBL" id="OQD68514.1"/>
    </source>
</evidence>
<evidence type="ECO:0000256" key="1">
    <source>
        <dbReference type="SAM" id="Phobius"/>
    </source>
</evidence>
<dbReference type="AlphaFoldDB" id="A0A1V6NUY0"/>
<keyword evidence="1" id="KW-1133">Transmembrane helix</keyword>
<comment type="caution">
    <text evidence="2">The sequence shown here is derived from an EMBL/GenBank/DDBJ whole genome shotgun (WGS) entry which is preliminary data.</text>
</comment>
<protein>
    <submittedName>
        <fullName evidence="2">Uncharacterized protein</fullName>
    </submittedName>
</protein>
<dbReference type="OrthoDB" id="5593235at2759"/>
<evidence type="ECO:0000313" key="3">
    <source>
        <dbReference type="Proteomes" id="UP000191522"/>
    </source>
</evidence>
<keyword evidence="1" id="KW-0812">Transmembrane</keyword>
<dbReference type="EMBL" id="MDYL01000034">
    <property type="protein sequence ID" value="OQD68514.1"/>
    <property type="molecule type" value="Genomic_DNA"/>
</dbReference>
<organism evidence="2 3">
    <name type="scientific">Penicillium decumbens</name>
    <dbReference type="NCBI Taxonomy" id="69771"/>
    <lineage>
        <taxon>Eukaryota</taxon>
        <taxon>Fungi</taxon>
        <taxon>Dikarya</taxon>
        <taxon>Ascomycota</taxon>
        <taxon>Pezizomycotina</taxon>
        <taxon>Eurotiomycetes</taxon>
        <taxon>Eurotiomycetidae</taxon>
        <taxon>Eurotiales</taxon>
        <taxon>Aspergillaceae</taxon>
        <taxon>Penicillium</taxon>
    </lineage>
</organism>
<dbReference type="STRING" id="69771.A0A1V6NUY0"/>
<dbReference type="OMA" id="YKFPMWV"/>
<feature type="transmembrane region" description="Helical" evidence="1">
    <location>
        <begin position="50"/>
        <end position="72"/>
    </location>
</feature>
<name>A0A1V6NUY0_PENDC</name>